<dbReference type="Pfam" id="PF13632">
    <property type="entry name" value="Glyco_trans_2_3"/>
    <property type="match status" value="1"/>
</dbReference>
<feature type="transmembrane region" description="Helical" evidence="1">
    <location>
        <begin position="753"/>
        <end position="775"/>
    </location>
</feature>
<evidence type="ECO:0000313" key="4">
    <source>
        <dbReference type="EMBL" id="CCG84105.1"/>
    </source>
</evidence>
<reference evidence="4 5" key="1">
    <citation type="journal article" date="2013" name="MBio">
        <title>Genome sequencing of the plant pathogen Taphrina deformans, the causal agent of peach leaf curl.</title>
        <authorList>
            <person name="Cisse O.H."/>
            <person name="Almeida J.M.G.C.F."/>
            <person name="Fonseca A."/>
            <person name="Kumar A.A."/>
            <person name="Salojaervi J."/>
            <person name="Overmyer K."/>
            <person name="Hauser P.M."/>
            <person name="Pagni M."/>
        </authorList>
    </citation>
    <scope>NUCLEOTIDE SEQUENCE [LARGE SCALE GENOMIC DNA]</scope>
    <source>
        <strain evidence="5">PYCC 5710 / ATCC 11124 / CBS 356.35 / IMI 108563 / JCM 9778 / NBRC 8474</strain>
    </source>
</reference>
<dbReference type="SUPFAM" id="SSF53448">
    <property type="entry name" value="Nucleotide-diphospho-sugar transferases"/>
    <property type="match status" value="1"/>
</dbReference>
<accession>R4XE75</accession>
<feature type="domain" description="Glycosyltransferase 2-like" evidence="2">
    <location>
        <begin position="479"/>
        <end position="690"/>
    </location>
</feature>
<organism evidence="4 5">
    <name type="scientific">Taphrina deformans (strain PYCC 5710 / ATCC 11124 / CBS 356.35 / IMI 108563 / JCM 9778 / NBRC 8474)</name>
    <name type="common">Peach leaf curl fungus</name>
    <name type="synonym">Lalaria deformans</name>
    <dbReference type="NCBI Taxonomy" id="1097556"/>
    <lineage>
        <taxon>Eukaryota</taxon>
        <taxon>Fungi</taxon>
        <taxon>Dikarya</taxon>
        <taxon>Ascomycota</taxon>
        <taxon>Taphrinomycotina</taxon>
        <taxon>Taphrinomycetes</taxon>
        <taxon>Taphrinales</taxon>
        <taxon>Taphrinaceae</taxon>
        <taxon>Taphrina</taxon>
    </lineage>
</organism>
<evidence type="ECO:0000259" key="3">
    <source>
        <dbReference type="Pfam" id="PF25550"/>
    </source>
</evidence>
<evidence type="ECO:0000259" key="2">
    <source>
        <dbReference type="Pfam" id="PF13632"/>
    </source>
</evidence>
<keyword evidence="1" id="KW-0472">Membrane</keyword>
<dbReference type="STRING" id="1097556.R4XE75"/>
<dbReference type="Pfam" id="PF25550">
    <property type="entry name" value="DUF7928"/>
    <property type="match status" value="1"/>
</dbReference>
<feature type="transmembrane region" description="Helical" evidence="1">
    <location>
        <begin position="806"/>
        <end position="827"/>
    </location>
</feature>
<dbReference type="eggNOG" id="ENOG502QTAT">
    <property type="taxonomic scope" value="Eukaryota"/>
</dbReference>
<dbReference type="InterPro" id="IPR001173">
    <property type="entry name" value="Glyco_trans_2-like"/>
</dbReference>
<feature type="transmembrane region" description="Helical" evidence="1">
    <location>
        <begin position="834"/>
        <end position="854"/>
    </location>
</feature>
<keyword evidence="1" id="KW-1133">Transmembrane helix</keyword>
<dbReference type="InterPro" id="IPR029044">
    <property type="entry name" value="Nucleotide-diphossugar_trans"/>
</dbReference>
<keyword evidence="5" id="KW-1185">Reference proteome</keyword>
<dbReference type="Gene3D" id="3.90.550.10">
    <property type="entry name" value="Spore Coat Polysaccharide Biosynthesis Protein SpsA, Chain A"/>
    <property type="match status" value="1"/>
</dbReference>
<sequence length="911" mass="103798">MGILNKITRHRVSDHSPAVLVESPVEEVYSAEQKETIIKDNVEIRLNELFAPGWSSKTQEMLKFIYSACDENEWFELWDQRSSLVAVRSHLDYACYPPSQEDDSLYETAKALAPEAVITMCSGLVEEFLTNVPQHMDAVVLAEGLHVQIIDSLESLKYVRRHQYAAFIRERNYLLVWADDAKTLIPFASKIEEHLVNKMWSQGAKQKDSWRTMVTTTDIDMENYSKDGARPVQTLLPFMVTAAILLNFFIIGMGMKEIVYASLYTGTWFRFAFLLYAPAQFVFTGFFTLMLVVAVLNCVGPIGHMFENSKHYSCKLPIRIKHNLPHITIQCPVYKEDLKDVIIPTVDSVKTAISTYEKQGGTASIFINDDGLQLIAEEERRVRMAYYTQNQIGWVARPGHGVGGFIRAGRFKKASNMNFAMNISLRVEEKLELIERDDKWTDDHETEAYETALREVLEQEKATTGHEGWAAGNIRIGELILIIDSDTRVPEDCFLDAASEFTHAPQVAIIQHDSGVMQVSFDYWENAISYFTRCIYFSLQFATAAGDTAAFVGHNAFLRWSALQQVAYNDPIDGRQKWWSEAHVSEDFEMSLKLQGLGYISRYATYSKKGFEEGVSLTCYDELNRWSKYAYGCSELVFNPIREWHRKGPITKIFRTFLKSDLNSYSKVTMIFYIGTYYAMALWPLLVVNLFATGYGRWKLGVGWGFYNEGFGVFISVILVFNGIGPVTNALIRYRAREGKFWENLYDNLKWSILLVIFLGGISMHLSYALIAHMFSLKMEWGATAKSVESGTFASELPKIWSRFKWVYAIIAALVALQVVLAVAVPVKWQIFGLTSNGPLCFMLIMHAVMPFALNSNSYASEWQADFKGTVIRGQRWLSKQTSNLKLKILALGRQANDLGNMSTYTNYKRI</sequence>
<dbReference type="EMBL" id="CAHR02000203">
    <property type="protein sequence ID" value="CCG84105.1"/>
    <property type="molecule type" value="Genomic_DNA"/>
</dbReference>
<dbReference type="PANTHER" id="PTHR35408">
    <property type="entry name" value="CHROMOSOME 15, WHOLE GENOME SHOTGUN SEQUENCE"/>
    <property type="match status" value="1"/>
</dbReference>
<evidence type="ECO:0000313" key="5">
    <source>
        <dbReference type="Proteomes" id="UP000013776"/>
    </source>
</evidence>
<feature type="transmembrane region" description="Helical" evidence="1">
    <location>
        <begin position="711"/>
        <end position="732"/>
    </location>
</feature>
<feature type="transmembrane region" description="Helical" evidence="1">
    <location>
        <begin position="275"/>
        <end position="300"/>
    </location>
</feature>
<feature type="transmembrane region" description="Helical" evidence="1">
    <location>
        <begin position="670"/>
        <end position="691"/>
    </location>
</feature>
<proteinExistence type="predicted"/>
<dbReference type="Proteomes" id="UP000013776">
    <property type="component" value="Unassembled WGS sequence"/>
</dbReference>
<dbReference type="VEuPathDB" id="FungiDB:TAPDE_004467"/>
<comment type="caution">
    <text evidence="4">The sequence shown here is derived from an EMBL/GenBank/DDBJ whole genome shotgun (WGS) entry which is preliminary data.</text>
</comment>
<evidence type="ECO:0000256" key="1">
    <source>
        <dbReference type="SAM" id="Phobius"/>
    </source>
</evidence>
<dbReference type="PANTHER" id="PTHR35408:SF3">
    <property type="entry name" value="GLYCOSYLTRANSFERASE 2-LIKE DOMAIN-CONTAINING PROTEIN"/>
    <property type="match status" value="1"/>
</dbReference>
<protein>
    <submittedName>
        <fullName evidence="4">Uncharacterized protein</fullName>
    </submittedName>
</protein>
<dbReference type="InterPro" id="IPR057688">
    <property type="entry name" value="DUF7928"/>
</dbReference>
<feature type="transmembrane region" description="Helical" evidence="1">
    <location>
        <begin position="235"/>
        <end position="255"/>
    </location>
</feature>
<keyword evidence="1" id="KW-0812">Transmembrane</keyword>
<feature type="domain" description="DUF7928" evidence="3">
    <location>
        <begin position="57"/>
        <end position="209"/>
    </location>
</feature>
<name>R4XE75_TAPDE</name>
<dbReference type="AlphaFoldDB" id="R4XE75"/>
<gene>
    <name evidence="4" type="ORF">TAPDE_004467</name>
</gene>
<dbReference type="OrthoDB" id="38531at2759"/>